<dbReference type="EnsemblPlants" id="KQJ95495">
    <property type="protein sequence ID" value="KQJ95495"/>
    <property type="gene ID" value="BRADI_3g17515v3"/>
</dbReference>
<evidence type="ECO:0000313" key="2">
    <source>
        <dbReference type="EnsemblPlants" id="KQJ95495"/>
    </source>
</evidence>
<keyword evidence="3" id="KW-1185">Reference proteome</keyword>
<dbReference type="EnsemblPlants" id="PNT66838">
    <property type="protein sequence ID" value="PNT66838"/>
    <property type="gene ID" value="BRADI_3g17515v3"/>
</dbReference>
<evidence type="ECO:0000313" key="3">
    <source>
        <dbReference type="Proteomes" id="UP000008810"/>
    </source>
</evidence>
<sequence>MTLVSAERVALRGTLSWSIHCPRTRIRRYSTQCAVAKSPAHGNQLLLDIILEFLRVPRTDLLMRYGALRKASRHGMLPCDISDAPKGPLELDLMKALAWSVNISLHSFSCRFPQMAPTVGGLIPNSKLVTL</sequence>
<name>A0A0Q3F6Y5_BRADI</name>
<dbReference type="Gramene" id="KQJ95495">
    <property type="protein sequence ID" value="KQJ95495"/>
    <property type="gene ID" value="BRADI_3g17515v3"/>
</dbReference>
<reference evidence="1" key="2">
    <citation type="submission" date="2017-06" db="EMBL/GenBank/DDBJ databases">
        <title>WGS assembly of Brachypodium distachyon.</title>
        <authorList>
            <consortium name="The International Brachypodium Initiative"/>
            <person name="Lucas S."/>
            <person name="Harmon-Smith M."/>
            <person name="Lail K."/>
            <person name="Tice H."/>
            <person name="Grimwood J."/>
            <person name="Bruce D."/>
            <person name="Barry K."/>
            <person name="Shu S."/>
            <person name="Lindquist E."/>
            <person name="Wang M."/>
            <person name="Pitluck S."/>
            <person name="Vogel J.P."/>
            <person name="Garvin D.F."/>
            <person name="Mockler T.C."/>
            <person name="Schmutz J."/>
            <person name="Rokhsar D."/>
            <person name="Bevan M.W."/>
        </authorList>
    </citation>
    <scope>NUCLEOTIDE SEQUENCE</scope>
    <source>
        <strain evidence="1">Bd21</strain>
    </source>
</reference>
<proteinExistence type="predicted"/>
<dbReference type="EMBL" id="CM000882">
    <property type="protein sequence ID" value="KQJ95495.1"/>
    <property type="molecule type" value="Genomic_DNA"/>
</dbReference>
<reference evidence="1 2" key="1">
    <citation type="journal article" date="2010" name="Nature">
        <title>Genome sequencing and analysis of the model grass Brachypodium distachyon.</title>
        <authorList>
            <consortium name="International Brachypodium Initiative"/>
        </authorList>
    </citation>
    <scope>NUCLEOTIDE SEQUENCE [LARGE SCALE GENOMIC DNA]</scope>
    <source>
        <strain evidence="1 2">Bd21</strain>
    </source>
</reference>
<dbReference type="Gramene" id="PNT66837">
    <property type="protein sequence ID" value="PNT66837"/>
    <property type="gene ID" value="BRADI_3g17515v3"/>
</dbReference>
<reference evidence="2" key="3">
    <citation type="submission" date="2018-08" db="UniProtKB">
        <authorList>
            <consortium name="EnsemblPlants"/>
        </authorList>
    </citation>
    <scope>IDENTIFICATION</scope>
    <source>
        <strain evidence="2">cv. Bd21</strain>
    </source>
</reference>
<dbReference type="Gramene" id="PNT66838">
    <property type="protein sequence ID" value="PNT66838"/>
    <property type="gene ID" value="BRADI_3g17515v3"/>
</dbReference>
<dbReference type="EMBL" id="CM000882">
    <property type="protein sequence ID" value="PNT66837.1"/>
    <property type="molecule type" value="Genomic_DNA"/>
</dbReference>
<dbReference type="Proteomes" id="UP000008810">
    <property type="component" value="Chromosome 3"/>
</dbReference>
<dbReference type="EMBL" id="CM000882">
    <property type="protein sequence ID" value="PNT66838.1"/>
    <property type="molecule type" value="Genomic_DNA"/>
</dbReference>
<dbReference type="InParanoid" id="A0A0Q3F6Y5"/>
<protein>
    <submittedName>
        <fullName evidence="1 2">Uncharacterized protein</fullName>
    </submittedName>
</protein>
<evidence type="ECO:0000313" key="1">
    <source>
        <dbReference type="EMBL" id="KQJ95495.1"/>
    </source>
</evidence>
<gene>
    <name evidence="1" type="ORF">BRADI_3g17515v3</name>
</gene>
<accession>A0A0Q3F6Y5</accession>
<dbReference type="AlphaFoldDB" id="A0A0Q3F6Y5"/>
<organism evidence="1">
    <name type="scientific">Brachypodium distachyon</name>
    <name type="common">Purple false brome</name>
    <name type="synonym">Trachynia distachya</name>
    <dbReference type="NCBI Taxonomy" id="15368"/>
    <lineage>
        <taxon>Eukaryota</taxon>
        <taxon>Viridiplantae</taxon>
        <taxon>Streptophyta</taxon>
        <taxon>Embryophyta</taxon>
        <taxon>Tracheophyta</taxon>
        <taxon>Spermatophyta</taxon>
        <taxon>Magnoliopsida</taxon>
        <taxon>Liliopsida</taxon>
        <taxon>Poales</taxon>
        <taxon>Poaceae</taxon>
        <taxon>BOP clade</taxon>
        <taxon>Pooideae</taxon>
        <taxon>Stipodae</taxon>
        <taxon>Brachypodieae</taxon>
        <taxon>Brachypodium</taxon>
    </lineage>
</organism>
<dbReference type="EnsemblPlants" id="PNT66837">
    <property type="protein sequence ID" value="PNT66837"/>
    <property type="gene ID" value="BRADI_3g17515v3"/>
</dbReference>